<evidence type="ECO:0000256" key="1">
    <source>
        <dbReference type="PROSITE-ProRule" id="PRU00221"/>
    </source>
</evidence>
<feature type="repeat" description="WD" evidence="1">
    <location>
        <begin position="74"/>
        <end position="95"/>
    </location>
</feature>
<reference evidence="2 3" key="1">
    <citation type="journal article" date="2013" name="Curr. Biol.">
        <title>The Genome of the Foraminiferan Reticulomyxa filosa.</title>
        <authorList>
            <person name="Glockner G."/>
            <person name="Hulsmann N."/>
            <person name="Schleicher M."/>
            <person name="Noegel A.A."/>
            <person name="Eichinger L."/>
            <person name="Gallinger C."/>
            <person name="Pawlowski J."/>
            <person name="Sierra R."/>
            <person name="Euteneuer U."/>
            <person name="Pillet L."/>
            <person name="Moustafa A."/>
            <person name="Platzer M."/>
            <person name="Groth M."/>
            <person name="Szafranski K."/>
            <person name="Schliwa M."/>
        </authorList>
    </citation>
    <scope>NUCLEOTIDE SEQUENCE [LARGE SCALE GENOMIC DNA]</scope>
</reference>
<sequence>MLFNVFYIFLNDNVMEIDKYKYAIFKHFILKVNALGIVSANNNLQTNEGNYFSIYGNTFSKNIQIKRQKQQPVSSDGSKVISYSNDKTIRMWDVSLEGLMKLLITKIFCKRLINVYKTKSLLTCYKYSLLNYQIK</sequence>
<evidence type="ECO:0000313" key="2">
    <source>
        <dbReference type="EMBL" id="ETO09119.1"/>
    </source>
</evidence>
<keyword evidence="3" id="KW-1185">Reference proteome</keyword>
<proteinExistence type="predicted"/>
<dbReference type="AlphaFoldDB" id="X6M5C8"/>
<dbReference type="InterPro" id="IPR001680">
    <property type="entry name" value="WD40_rpt"/>
</dbReference>
<evidence type="ECO:0000313" key="3">
    <source>
        <dbReference type="Proteomes" id="UP000023152"/>
    </source>
</evidence>
<gene>
    <name evidence="2" type="ORF">RFI_28268</name>
</gene>
<dbReference type="EMBL" id="ASPP01024345">
    <property type="protein sequence ID" value="ETO09119.1"/>
    <property type="molecule type" value="Genomic_DNA"/>
</dbReference>
<organism evidence="2 3">
    <name type="scientific">Reticulomyxa filosa</name>
    <dbReference type="NCBI Taxonomy" id="46433"/>
    <lineage>
        <taxon>Eukaryota</taxon>
        <taxon>Sar</taxon>
        <taxon>Rhizaria</taxon>
        <taxon>Retaria</taxon>
        <taxon>Foraminifera</taxon>
        <taxon>Monothalamids</taxon>
        <taxon>Reticulomyxidae</taxon>
        <taxon>Reticulomyxa</taxon>
    </lineage>
</organism>
<comment type="caution">
    <text evidence="2">The sequence shown here is derived from an EMBL/GenBank/DDBJ whole genome shotgun (WGS) entry which is preliminary data.</text>
</comment>
<name>X6M5C8_RETFI</name>
<dbReference type="PROSITE" id="PS50082">
    <property type="entry name" value="WD_REPEATS_2"/>
    <property type="match status" value="1"/>
</dbReference>
<keyword evidence="1" id="KW-0853">WD repeat</keyword>
<dbReference type="Proteomes" id="UP000023152">
    <property type="component" value="Unassembled WGS sequence"/>
</dbReference>
<accession>X6M5C8</accession>
<protein>
    <submittedName>
        <fullName evidence="2">Uncharacterized protein</fullName>
    </submittedName>
</protein>